<dbReference type="InterPro" id="IPR013217">
    <property type="entry name" value="Methyltransf_12"/>
</dbReference>
<dbReference type="eggNOG" id="ENOG502S3GB">
    <property type="taxonomic scope" value="Eukaryota"/>
</dbReference>
<gene>
    <name evidence="2" type="ORF">H072_768</name>
</gene>
<dbReference type="PANTHER" id="PTHR43861">
    <property type="entry name" value="TRANS-ACONITATE 2-METHYLTRANSFERASE-RELATED"/>
    <property type="match status" value="1"/>
</dbReference>
<dbReference type="Gene3D" id="3.40.50.150">
    <property type="entry name" value="Vaccinia Virus protein VP39"/>
    <property type="match status" value="1"/>
</dbReference>
<dbReference type="OrthoDB" id="66144at2759"/>
<dbReference type="CDD" id="cd02440">
    <property type="entry name" value="AdoMet_MTases"/>
    <property type="match status" value="1"/>
</dbReference>
<dbReference type="Pfam" id="PF08242">
    <property type="entry name" value="Methyltransf_12"/>
    <property type="match status" value="1"/>
</dbReference>
<evidence type="ECO:0000259" key="1">
    <source>
        <dbReference type="Pfam" id="PF08242"/>
    </source>
</evidence>
<reference evidence="3" key="2">
    <citation type="submission" date="2013-04" db="EMBL/GenBank/DDBJ databases">
        <title>Genomic mechanisms accounting for the adaptation to parasitism in nematode-trapping fungi.</title>
        <authorList>
            <person name="Ahren D.G."/>
        </authorList>
    </citation>
    <scope>NUCLEOTIDE SEQUENCE [LARGE SCALE GENOMIC DNA]</scope>
    <source>
        <strain evidence="3">CBS 200.50</strain>
    </source>
</reference>
<evidence type="ECO:0000313" key="3">
    <source>
        <dbReference type="Proteomes" id="UP000015100"/>
    </source>
</evidence>
<organism evidence="2 3">
    <name type="scientific">Dactylellina haptotyla (strain CBS 200.50)</name>
    <name type="common">Nematode-trapping fungus</name>
    <name type="synonym">Monacrosporium haptotylum</name>
    <dbReference type="NCBI Taxonomy" id="1284197"/>
    <lineage>
        <taxon>Eukaryota</taxon>
        <taxon>Fungi</taxon>
        <taxon>Dikarya</taxon>
        <taxon>Ascomycota</taxon>
        <taxon>Pezizomycotina</taxon>
        <taxon>Orbiliomycetes</taxon>
        <taxon>Orbiliales</taxon>
        <taxon>Orbiliaceae</taxon>
        <taxon>Dactylellina</taxon>
    </lineage>
</organism>
<reference evidence="2 3" key="1">
    <citation type="journal article" date="2013" name="PLoS Genet.">
        <title>Genomic mechanisms accounting for the adaptation to parasitism in nematode-trapping fungi.</title>
        <authorList>
            <person name="Meerupati T."/>
            <person name="Andersson K.M."/>
            <person name="Friman E."/>
            <person name="Kumar D."/>
            <person name="Tunlid A."/>
            <person name="Ahren D."/>
        </authorList>
    </citation>
    <scope>NUCLEOTIDE SEQUENCE [LARGE SCALE GENOMIC DNA]</scope>
    <source>
        <strain evidence="2 3">CBS 200.50</strain>
    </source>
</reference>
<dbReference type="SUPFAM" id="SSF53335">
    <property type="entry name" value="S-adenosyl-L-methionine-dependent methyltransferases"/>
    <property type="match status" value="1"/>
</dbReference>
<sequence>MDAYDLWAAVYDTDGNVLQQLDDLYVDAQLPYLLPPGSSLMIAEFGCGTGRNTIKLARRGAQVLAVDYSQGMLGKLKGKAKEKNVEDRIHVYQQDLALFPKGPDGTDSGFKQALDRSYSGGVDGVVSTLVIEHLDINLFFAAVKAILKPEGWLLLTNMHADMGAISSAGFLDPETGKKIKPASINHPEQEILEAAGKYGFVLRGEVSEDGPRDAEHAKQFGKRAVKWIGIKMHIGMVLKLRY</sequence>
<dbReference type="Proteomes" id="UP000015100">
    <property type="component" value="Unassembled WGS sequence"/>
</dbReference>
<dbReference type="AlphaFoldDB" id="S8AQL1"/>
<dbReference type="STRING" id="1284197.S8AQL1"/>
<evidence type="ECO:0000313" key="2">
    <source>
        <dbReference type="EMBL" id="EPS45250.1"/>
    </source>
</evidence>
<dbReference type="HOGENOM" id="CLU_072385_0_0_1"/>
<dbReference type="InterPro" id="IPR029063">
    <property type="entry name" value="SAM-dependent_MTases_sf"/>
</dbReference>
<feature type="domain" description="Methyltransferase type 12" evidence="1">
    <location>
        <begin position="44"/>
        <end position="153"/>
    </location>
</feature>
<name>S8AQL1_DACHA</name>
<comment type="caution">
    <text evidence="2">The sequence shown here is derived from an EMBL/GenBank/DDBJ whole genome shotgun (WGS) entry which is preliminary data.</text>
</comment>
<dbReference type="EMBL" id="AQGS01000019">
    <property type="protein sequence ID" value="EPS45250.1"/>
    <property type="molecule type" value="Genomic_DNA"/>
</dbReference>
<dbReference type="OMA" id="TNMHSEM"/>
<keyword evidence="3" id="KW-1185">Reference proteome</keyword>
<dbReference type="GO" id="GO:0016740">
    <property type="term" value="F:transferase activity"/>
    <property type="evidence" value="ECO:0007669"/>
    <property type="project" value="UniProtKB-KW"/>
</dbReference>
<proteinExistence type="predicted"/>
<accession>S8AQL1</accession>
<protein>
    <recommendedName>
        <fullName evidence="1">Methyltransferase type 12 domain-containing protein</fullName>
    </recommendedName>
</protein>